<evidence type="ECO:0000256" key="7">
    <source>
        <dbReference type="PROSITE-ProRule" id="PRU01360"/>
    </source>
</evidence>
<evidence type="ECO:0000256" key="4">
    <source>
        <dbReference type="ARBA" id="ARBA00022692"/>
    </source>
</evidence>
<dbReference type="FunFam" id="2.170.130.10:FF:000008">
    <property type="entry name" value="SusC/RagA family TonB-linked outer membrane protein"/>
    <property type="match status" value="1"/>
</dbReference>
<gene>
    <name evidence="11" type="ORF">B5F97_13505</name>
</gene>
<keyword evidence="3 7" id="KW-1134">Transmembrane beta strand</keyword>
<dbReference type="Gene3D" id="2.60.40.1120">
    <property type="entry name" value="Carboxypeptidase-like, regulatory domain"/>
    <property type="match status" value="1"/>
</dbReference>
<dbReference type="InterPro" id="IPR039426">
    <property type="entry name" value="TonB-dep_rcpt-like"/>
</dbReference>
<name>A0A1Y3Z0K5_9BACE</name>
<proteinExistence type="inferred from homology"/>
<comment type="subcellular location">
    <subcellularLocation>
        <location evidence="1 7">Cell outer membrane</location>
        <topology evidence="1 7">Multi-pass membrane protein</topology>
    </subcellularLocation>
</comment>
<feature type="chain" id="PRO_5012056703" evidence="8">
    <location>
        <begin position="22"/>
        <end position="1131"/>
    </location>
</feature>
<dbReference type="EMBL" id="NFII01000014">
    <property type="protein sequence ID" value="OUO00071.1"/>
    <property type="molecule type" value="Genomic_DNA"/>
</dbReference>
<evidence type="ECO:0000256" key="6">
    <source>
        <dbReference type="ARBA" id="ARBA00023237"/>
    </source>
</evidence>
<evidence type="ECO:0000259" key="9">
    <source>
        <dbReference type="Pfam" id="PF07660"/>
    </source>
</evidence>
<dbReference type="InterPro" id="IPR023996">
    <property type="entry name" value="TonB-dep_OMP_SusC/RagA"/>
</dbReference>
<dbReference type="Proteomes" id="UP000195386">
    <property type="component" value="Unassembled WGS sequence"/>
</dbReference>
<evidence type="ECO:0000313" key="11">
    <source>
        <dbReference type="EMBL" id="OUO00071.1"/>
    </source>
</evidence>
<dbReference type="InterPro" id="IPR036942">
    <property type="entry name" value="Beta-barrel_TonB_sf"/>
</dbReference>
<feature type="domain" description="Secretin/TonB short N-terminal" evidence="9">
    <location>
        <begin position="47"/>
        <end position="96"/>
    </location>
</feature>
<dbReference type="InterPro" id="IPR008969">
    <property type="entry name" value="CarboxyPept-like_regulatory"/>
</dbReference>
<keyword evidence="8" id="KW-0732">Signal</keyword>
<feature type="signal peptide" evidence="8">
    <location>
        <begin position="1"/>
        <end position="21"/>
    </location>
</feature>
<dbReference type="InterPro" id="IPR037066">
    <property type="entry name" value="Plug_dom_sf"/>
</dbReference>
<comment type="similarity">
    <text evidence="7">Belongs to the TonB-dependent receptor family.</text>
</comment>
<evidence type="ECO:0000256" key="8">
    <source>
        <dbReference type="SAM" id="SignalP"/>
    </source>
</evidence>
<dbReference type="SUPFAM" id="SSF49464">
    <property type="entry name" value="Carboxypeptidase regulatory domain-like"/>
    <property type="match status" value="1"/>
</dbReference>
<evidence type="ECO:0000259" key="10">
    <source>
        <dbReference type="Pfam" id="PF07715"/>
    </source>
</evidence>
<organism evidence="11 12">
    <name type="scientific">Bacteroides clarus</name>
    <dbReference type="NCBI Taxonomy" id="626929"/>
    <lineage>
        <taxon>Bacteria</taxon>
        <taxon>Pseudomonadati</taxon>
        <taxon>Bacteroidota</taxon>
        <taxon>Bacteroidia</taxon>
        <taxon>Bacteroidales</taxon>
        <taxon>Bacteroidaceae</taxon>
        <taxon>Bacteroides</taxon>
    </lineage>
</organism>
<sequence>MKHKILLVLLFSSMACITATAQKVSMDFRQVKLAKVFDAITQQTGLTVAYSRPTVNPDKLVTVRADKEELSDVLNRLLSGMNVAYEISGKKVYLKAKNSSEAAGQGGKMKRISGIIVDEKGEPVIGASIAVKGTSLGTITNVDGEYTLAGVPEKAEVVISFIGYKTRTFSAGDKALANIILKEDSELLEEVVVVGYGVQKKSDVSTSISSVKAEDIAKTSASDFRQALAGKMPGVQVTTPSGDPEGNVSIRVRGISTVNAGSDPLYIIDGVPVERGFANLNNNDIESVEVLKDASSAAIYGSRGSNGVILITTKQGQTEKVKIQYDGYYGIQNVSKKLDMMNAYQFAEFAKDGHDNAYLDANPGVSPDDPNGMRPNSWERIPTELFPYLNGDRGLTDTDWQDAIFRTAGTQSHNISVSGRGKTVGYFVSANYYDKEGVVINSDFKKYSMRMNLDGQYKRFKFGVNFSPSYSTSNRVDASGSGGVVQSALMMPPVWPVYNADGSYNYQGNGYWRIGNDYQHNAILNPVAMANLQSDVVDRMAIVGKVFAEIEFFKGLTYNISFGGDYYGSHNDTYRSSELPLLGQKYYDTKSNPVAYSSSGFYFNWLIENKINYNTTINEDHSLNVVLVQSAQKETYKGDNVTATDFPNDYIQTISGGTVTKGNSDKTQWTIASYLARAQYSYKGKYMASAAIRADGSSRFGKNNRWGYFPSASAAWRVSGEDFFQNTQALSFIDDLKIRASYGVTGNFQIGNYDHLSLMAIDNYILGTNSGQLIYGYKPNTIKNEDLSWEKNAMINAGIDIQMFKGLLGVTVDYYNTNTSNMLLNVPVPHLTGYSTALMNIGKVNNRGWEIALTSQKNFTKDFGYSFNANYATNTNEVKALGPGNAPIISTGSVDHAYYITKVGEPIGSYYLLVQDGIFSNEEELKKYPHFSNTQPGDFRFVDVDGDGVMDLDKDRTIVGNYMPDFTYGFGGKVWYKGIDLDFNFQGVYGNEILNLNRRYIDNMEGNVNGTTIALGRWKNADNPGNGQVNRANRKSKGYNGRTSTWHLEDGSYLRLQNVTLGYTLPQSLTRHFFVEKLRVYVSGQNLWTSTDYSGYNPEVNARPGNSLSPGEDYGTYPLARTFLFGLNITL</sequence>
<dbReference type="PROSITE" id="PS52016">
    <property type="entry name" value="TONB_DEPENDENT_REC_3"/>
    <property type="match status" value="1"/>
</dbReference>
<dbReference type="NCBIfam" id="TIGR04056">
    <property type="entry name" value="OMP_RagA_SusC"/>
    <property type="match status" value="1"/>
</dbReference>
<evidence type="ECO:0000256" key="3">
    <source>
        <dbReference type="ARBA" id="ARBA00022452"/>
    </source>
</evidence>
<dbReference type="InterPro" id="IPR011662">
    <property type="entry name" value="Secretin/TonB_short_N"/>
</dbReference>
<dbReference type="AlphaFoldDB" id="A0A1Y3Z0K5"/>
<comment type="caution">
    <text evidence="11">The sequence shown here is derived from an EMBL/GenBank/DDBJ whole genome shotgun (WGS) entry which is preliminary data.</text>
</comment>
<dbReference type="PROSITE" id="PS51257">
    <property type="entry name" value="PROKAR_LIPOPROTEIN"/>
    <property type="match status" value="1"/>
</dbReference>
<keyword evidence="5 7" id="KW-0472">Membrane</keyword>
<keyword evidence="6 7" id="KW-0998">Cell outer membrane</keyword>
<dbReference type="Gene3D" id="2.170.130.10">
    <property type="entry name" value="TonB-dependent receptor, plug domain"/>
    <property type="match status" value="1"/>
</dbReference>
<dbReference type="Gene3D" id="2.40.170.20">
    <property type="entry name" value="TonB-dependent receptor, beta-barrel domain"/>
    <property type="match status" value="1"/>
</dbReference>
<dbReference type="Pfam" id="PF07660">
    <property type="entry name" value="STN"/>
    <property type="match status" value="1"/>
</dbReference>
<protein>
    <submittedName>
        <fullName evidence="11">SusC/RagA family protein</fullName>
    </submittedName>
</protein>
<keyword evidence="4 7" id="KW-0812">Transmembrane</keyword>
<evidence type="ECO:0000313" key="12">
    <source>
        <dbReference type="Proteomes" id="UP000195386"/>
    </source>
</evidence>
<evidence type="ECO:0000256" key="5">
    <source>
        <dbReference type="ARBA" id="ARBA00023136"/>
    </source>
</evidence>
<dbReference type="Pfam" id="PF13715">
    <property type="entry name" value="CarbopepD_reg_2"/>
    <property type="match status" value="1"/>
</dbReference>
<dbReference type="FunFam" id="2.60.40.1120:FF:000003">
    <property type="entry name" value="Outer membrane protein Omp121"/>
    <property type="match status" value="1"/>
</dbReference>
<dbReference type="RefSeq" id="WP_087426579.1">
    <property type="nucleotide sequence ID" value="NZ_NFII01000014.1"/>
</dbReference>
<evidence type="ECO:0000256" key="1">
    <source>
        <dbReference type="ARBA" id="ARBA00004571"/>
    </source>
</evidence>
<dbReference type="GO" id="GO:0009279">
    <property type="term" value="C:cell outer membrane"/>
    <property type="evidence" value="ECO:0007669"/>
    <property type="project" value="UniProtKB-SubCell"/>
</dbReference>
<accession>A0A1Y3Z0K5</accession>
<dbReference type="InterPro" id="IPR012910">
    <property type="entry name" value="Plug_dom"/>
</dbReference>
<dbReference type="NCBIfam" id="TIGR04057">
    <property type="entry name" value="SusC_RagA_signa"/>
    <property type="match status" value="1"/>
</dbReference>
<evidence type="ECO:0000256" key="2">
    <source>
        <dbReference type="ARBA" id="ARBA00022448"/>
    </source>
</evidence>
<keyword evidence="2 7" id="KW-0813">Transport</keyword>
<dbReference type="SUPFAM" id="SSF56935">
    <property type="entry name" value="Porins"/>
    <property type="match status" value="1"/>
</dbReference>
<dbReference type="InterPro" id="IPR023997">
    <property type="entry name" value="TonB-dep_OMP_SusC/RagA_CS"/>
</dbReference>
<dbReference type="Pfam" id="PF07715">
    <property type="entry name" value="Plug"/>
    <property type="match status" value="1"/>
</dbReference>
<feature type="domain" description="TonB-dependent receptor plug" evidence="10">
    <location>
        <begin position="201"/>
        <end position="308"/>
    </location>
</feature>
<reference evidence="12" key="1">
    <citation type="submission" date="2017-04" db="EMBL/GenBank/DDBJ databases">
        <title>Function of individual gut microbiota members based on whole genome sequencing of pure cultures obtained from chicken caecum.</title>
        <authorList>
            <person name="Medvecky M."/>
            <person name="Cejkova D."/>
            <person name="Polansky O."/>
            <person name="Karasova D."/>
            <person name="Kubasova T."/>
            <person name="Cizek A."/>
            <person name="Rychlik I."/>
        </authorList>
    </citation>
    <scope>NUCLEOTIDE SEQUENCE [LARGE SCALE GENOMIC DNA]</scope>
    <source>
        <strain evidence="12">An43</strain>
    </source>
</reference>